<feature type="signal peptide" evidence="1">
    <location>
        <begin position="1"/>
        <end position="17"/>
    </location>
</feature>
<accession>A0A9J6BBK0</accession>
<keyword evidence="3" id="KW-1185">Reference proteome</keyword>
<name>A0A9J6BBK0_POLVA</name>
<keyword evidence="1" id="KW-0732">Signal</keyword>
<proteinExistence type="predicted"/>
<dbReference type="AlphaFoldDB" id="A0A9J6BBK0"/>
<reference evidence="2" key="1">
    <citation type="submission" date="2021-03" db="EMBL/GenBank/DDBJ databases">
        <title>Chromosome level genome of the anhydrobiotic midge Polypedilum vanderplanki.</title>
        <authorList>
            <person name="Yoshida Y."/>
            <person name="Kikawada T."/>
            <person name="Gusev O."/>
        </authorList>
    </citation>
    <scope>NUCLEOTIDE SEQUENCE</scope>
    <source>
        <strain evidence="2">NIAS01</strain>
        <tissue evidence="2">Whole body or cell culture</tissue>
    </source>
</reference>
<evidence type="ECO:0000313" key="3">
    <source>
        <dbReference type="Proteomes" id="UP001107558"/>
    </source>
</evidence>
<dbReference type="OrthoDB" id="10568668at2759"/>
<comment type="caution">
    <text evidence="2">The sequence shown here is derived from an EMBL/GenBank/DDBJ whole genome shotgun (WGS) entry which is preliminary data.</text>
</comment>
<gene>
    <name evidence="2" type="ORF">PVAND_015076</name>
</gene>
<evidence type="ECO:0000313" key="2">
    <source>
        <dbReference type="EMBL" id="KAG5667077.1"/>
    </source>
</evidence>
<organism evidence="2 3">
    <name type="scientific">Polypedilum vanderplanki</name>
    <name type="common">Sleeping chironomid midge</name>
    <dbReference type="NCBI Taxonomy" id="319348"/>
    <lineage>
        <taxon>Eukaryota</taxon>
        <taxon>Metazoa</taxon>
        <taxon>Ecdysozoa</taxon>
        <taxon>Arthropoda</taxon>
        <taxon>Hexapoda</taxon>
        <taxon>Insecta</taxon>
        <taxon>Pterygota</taxon>
        <taxon>Neoptera</taxon>
        <taxon>Endopterygota</taxon>
        <taxon>Diptera</taxon>
        <taxon>Nematocera</taxon>
        <taxon>Chironomoidea</taxon>
        <taxon>Chironomidae</taxon>
        <taxon>Chironominae</taxon>
        <taxon>Polypedilum</taxon>
        <taxon>Polypedilum</taxon>
    </lineage>
</organism>
<evidence type="ECO:0000256" key="1">
    <source>
        <dbReference type="SAM" id="SignalP"/>
    </source>
</evidence>
<sequence>MKSIVIFLCALIIAVTANPPPHVEEKINKIVEFINNFTGSKAELEAALVQNFQQDHEKVPEHVTKEMIENFIETVASKITSKVMTGDDFKKFAAQKMAEKGKQ</sequence>
<feature type="chain" id="PRO_5039948009" evidence="1">
    <location>
        <begin position="18"/>
        <end position="103"/>
    </location>
</feature>
<protein>
    <submittedName>
        <fullName evidence="2">Uncharacterized protein</fullName>
    </submittedName>
</protein>
<dbReference type="Proteomes" id="UP001107558">
    <property type="component" value="Chromosome 4"/>
</dbReference>
<dbReference type="EMBL" id="JADBJN010000004">
    <property type="protein sequence ID" value="KAG5667077.1"/>
    <property type="molecule type" value="Genomic_DNA"/>
</dbReference>